<dbReference type="Proteomes" id="UP000312702">
    <property type="component" value="Chromosome"/>
</dbReference>
<reference evidence="1 2" key="1">
    <citation type="journal article" date="2019" name="ISME J.">
        <title>Evolution in action: habitat transition from sediment to the pelagial leads to genome streamlining in Methylophilaceae.</title>
        <authorList>
            <person name="Salcher M."/>
            <person name="Schaefle D."/>
            <person name="Kaspar M."/>
            <person name="Neuenschwander S.M."/>
            <person name="Ghai R."/>
        </authorList>
    </citation>
    <scope>NUCLEOTIDE SEQUENCE [LARGE SCALE GENOMIC DNA]</scope>
    <source>
        <strain evidence="1 2">MMS-VI-25</strain>
    </source>
</reference>
<name>A0ABX5VV03_9PROT</name>
<evidence type="ECO:0000313" key="2">
    <source>
        <dbReference type="Proteomes" id="UP000312702"/>
    </source>
</evidence>
<gene>
    <name evidence="1" type="ORF">FIT74_06700</name>
</gene>
<keyword evidence="2" id="KW-1185">Reference proteome</keyword>
<dbReference type="EMBL" id="CP040973">
    <property type="protein sequence ID" value="QDC61813.1"/>
    <property type="molecule type" value="Genomic_DNA"/>
</dbReference>
<dbReference type="RefSeq" id="WP_139909555.1">
    <property type="nucleotide sequence ID" value="NZ_CP040973.1"/>
</dbReference>
<accession>A0ABX5VV03</accession>
<sequence>MLQMLKAIFFRFRTRHFKFIEFRKSLRFNTSGYYPYQIMGIGESFLIDNANIEAIHKKHITINKELGKTFLAKIEADSVRITRIK</sequence>
<proteinExistence type="predicted"/>
<organism evidence="1 2">
    <name type="scientific">Candidatus Methylopumilus universalis</name>
    <dbReference type="NCBI Taxonomy" id="2588536"/>
    <lineage>
        <taxon>Bacteria</taxon>
        <taxon>Pseudomonadati</taxon>
        <taxon>Pseudomonadota</taxon>
        <taxon>Betaproteobacteria</taxon>
        <taxon>Nitrosomonadales</taxon>
        <taxon>Methylophilaceae</taxon>
        <taxon>Candidatus Methylopumilus</taxon>
    </lineage>
</organism>
<protein>
    <submittedName>
        <fullName evidence="1">Uncharacterized protein</fullName>
    </submittedName>
</protein>
<evidence type="ECO:0000313" key="1">
    <source>
        <dbReference type="EMBL" id="QDC61813.1"/>
    </source>
</evidence>